<evidence type="ECO:0000313" key="4">
    <source>
        <dbReference type="Proteomes" id="UP000503117"/>
    </source>
</evidence>
<feature type="coiled-coil region" evidence="1">
    <location>
        <begin position="306"/>
        <end position="337"/>
    </location>
</feature>
<protein>
    <recommendedName>
        <fullName evidence="5">Zinc ribbon domain-containing protein</fullName>
    </recommendedName>
</protein>
<dbReference type="Proteomes" id="UP000503117">
    <property type="component" value="Chromosome"/>
</dbReference>
<feature type="transmembrane region" description="Helical" evidence="2">
    <location>
        <begin position="191"/>
        <end position="214"/>
    </location>
</feature>
<feature type="transmembrane region" description="Helical" evidence="2">
    <location>
        <begin position="102"/>
        <end position="127"/>
    </location>
</feature>
<gene>
    <name evidence="3" type="ORF">HH213_28005</name>
</gene>
<keyword evidence="2" id="KW-0812">Transmembrane</keyword>
<feature type="transmembrane region" description="Helical" evidence="2">
    <location>
        <begin position="262"/>
        <end position="286"/>
    </location>
</feature>
<keyword evidence="4" id="KW-1185">Reference proteome</keyword>
<name>A0ABX6MI40_9BURK</name>
<evidence type="ECO:0000256" key="1">
    <source>
        <dbReference type="SAM" id="Coils"/>
    </source>
</evidence>
<reference evidence="3 4" key="1">
    <citation type="submission" date="2020-04" db="EMBL/GenBank/DDBJ databases">
        <title>Genome sequencing of novel species.</title>
        <authorList>
            <person name="Heo J."/>
            <person name="Kim S.-J."/>
            <person name="Kim J.-S."/>
            <person name="Hong S.-B."/>
            <person name="Kwon S.-W."/>
        </authorList>
    </citation>
    <scope>NUCLEOTIDE SEQUENCE [LARGE SCALE GENOMIC DNA]</scope>
    <source>
        <strain evidence="3 4">AF9R3</strain>
    </source>
</reference>
<evidence type="ECO:0008006" key="5">
    <source>
        <dbReference type="Google" id="ProtNLM"/>
    </source>
</evidence>
<evidence type="ECO:0000256" key="2">
    <source>
        <dbReference type="SAM" id="Phobius"/>
    </source>
</evidence>
<evidence type="ECO:0000313" key="3">
    <source>
        <dbReference type="EMBL" id="QJD93589.1"/>
    </source>
</evidence>
<organism evidence="3 4">
    <name type="scientific">Duganella dendranthematis</name>
    <dbReference type="NCBI Taxonomy" id="2728021"/>
    <lineage>
        <taxon>Bacteria</taxon>
        <taxon>Pseudomonadati</taxon>
        <taxon>Pseudomonadota</taxon>
        <taxon>Betaproteobacteria</taxon>
        <taxon>Burkholderiales</taxon>
        <taxon>Oxalobacteraceae</taxon>
        <taxon>Telluria group</taxon>
        <taxon>Duganella</taxon>
    </lineage>
</organism>
<proteinExistence type="predicted"/>
<sequence length="381" mass="39185">MTSTANGVTPSYGLLRAAEAVTNWRALAATGLAGLAILLSVFLSIALTKASFLLGAAGGLLTLVVALSGYSAVGILLMRQAQQQPVGIVDAFTQAVFTVHRLLGVALMMLLLVIVVSIGATLILLCCKIPGIGSLLYAIAFPALTVLIGTLIAGMLYVALPLAAPAVWEGNTVWQTTARLLVIMRQRLAPVIINLVILSLLVFVLAGVVSLVLYSGYMTTAGLSAAVGINPFGGVVQALQSTMMGGGMGGMGYGGYGDGQSYGGAVAFASGLLLMVGGIVPGLTYINGICLVYLQTIEGLHFGQAEEEIRARMDDAKRLAKEAKDRANAQMQAAKASAQRADTPAAAEPAPVPAAQRSCFACHAPLAADDVFCGECGKKND</sequence>
<keyword evidence="2" id="KW-0472">Membrane</keyword>
<keyword evidence="1" id="KW-0175">Coiled coil</keyword>
<keyword evidence="2" id="KW-1133">Transmembrane helix</keyword>
<feature type="transmembrane region" description="Helical" evidence="2">
    <location>
        <begin position="134"/>
        <end position="160"/>
    </location>
</feature>
<dbReference type="RefSeq" id="WP_110849577.1">
    <property type="nucleotide sequence ID" value="NZ_CP051684.1"/>
</dbReference>
<dbReference type="EMBL" id="CP051684">
    <property type="protein sequence ID" value="QJD93589.1"/>
    <property type="molecule type" value="Genomic_DNA"/>
</dbReference>
<feature type="transmembrane region" description="Helical" evidence="2">
    <location>
        <begin position="24"/>
        <end position="45"/>
    </location>
</feature>
<feature type="transmembrane region" description="Helical" evidence="2">
    <location>
        <begin position="52"/>
        <end position="77"/>
    </location>
</feature>
<accession>A0ABX6MI40</accession>